<evidence type="ECO:0000256" key="2">
    <source>
        <dbReference type="ARBA" id="ARBA00004389"/>
    </source>
</evidence>
<comment type="catalytic activity">
    <reaction evidence="24">
        <text>NADPH + O2 + H(+) = H2O2 + NADP(+)</text>
        <dbReference type="Rhea" id="RHEA:11260"/>
        <dbReference type="ChEBI" id="CHEBI:15378"/>
        <dbReference type="ChEBI" id="CHEBI:15379"/>
        <dbReference type="ChEBI" id="CHEBI:16240"/>
        <dbReference type="ChEBI" id="CHEBI:57783"/>
        <dbReference type="ChEBI" id="CHEBI:58349"/>
        <dbReference type="EC" id="1.6.3.1"/>
    </reaction>
    <physiologicalReaction direction="left-to-right" evidence="24">
        <dbReference type="Rhea" id="RHEA:11261"/>
    </physiologicalReaction>
</comment>
<evidence type="ECO:0000256" key="8">
    <source>
        <dbReference type="ARBA" id="ARBA00022692"/>
    </source>
</evidence>
<evidence type="ECO:0000313" key="35">
    <source>
        <dbReference type="Proteomes" id="UP000887575"/>
    </source>
</evidence>
<keyword evidence="14 33" id="KW-0560">Oxidoreductase</keyword>
<dbReference type="PIRSF" id="PIRSF000332">
    <property type="entry name" value="FMO"/>
    <property type="match status" value="1"/>
</dbReference>
<evidence type="ECO:0000256" key="23">
    <source>
        <dbReference type="ARBA" id="ARBA00047855"/>
    </source>
</evidence>
<evidence type="ECO:0000256" key="22">
    <source>
        <dbReference type="ARBA" id="ARBA00047574"/>
    </source>
</evidence>
<dbReference type="GO" id="GO:0016174">
    <property type="term" value="F:NAD(P)H oxidase H2O2-forming activity"/>
    <property type="evidence" value="ECO:0007669"/>
    <property type="project" value="UniProtKB-EC"/>
</dbReference>
<keyword evidence="15 33" id="KW-0503">Monooxygenase</keyword>
<evidence type="ECO:0000256" key="17">
    <source>
        <dbReference type="ARBA" id="ARBA00023136"/>
    </source>
</evidence>
<comment type="catalytic activity">
    <reaction evidence="29">
        <text>(2E)-geranial + NADPH + O2 + H(+) = (1E)-2,6-dimethylhepta-1,5-dien-1-yl formate + NADP(+) + H2O</text>
        <dbReference type="Rhea" id="RHEA:54860"/>
        <dbReference type="ChEBI" id="CHEBI:15377"/>
        <dbReference type="ChEBI" id="CHEBI:15378"/>
        <dbReference type="ChEBI" id="CHEBI:15379"/>
        <dbReference type="ChEBI" id="CHEBI:16980"/>
        <dbReference type="ChEBI" id="CHEBI:57783"/>
        <dbReference type="ChEBI" id="CHEBI:58349"/>
        <dbReference type="ChEBI" id="CHEBI:138375"/>
    </reaction>
    <physiologicalReaction direction="left-to-right" evidence="29">
        <dbReference type="Rhea" id="RHEA:54861"/>
    </physiologicalReaction>
</comment>
<sequence>MGATKKVCVIGAGASGLPAIRHALLYKCDVVCFEGAHAIGGLWRYKPEETDEGTVMKTTVINTSKEMTAYSDFPPSPEAANFMHNSQLLQYFNNYADHFNLRKYIKFNHKVLNVERNEDYAKTGRWKITYKNDQGETKVDVFDGVLCCTGHHTTPYTPAPWPGQDKFSGKIIHSHSYKDHRGYEDKTVVVVGIGNSGGDIAVELSRIAKQVYLVTRRGTWVFNRIFDYGEPFDFVVNTRFAHALRGYVPMQLATWMIEYKLQSRFDHEKYGLKPAHHVFSAHPTVNDELPNRIACGMVRVKPNMKEFKGNSIIFEDGTSVENIDEVILSTGYSFSFPVLEQGKLIPVTENEVELYKYMFPLNLEHNTLAVIGLIQPLGSIMPISEMQARVFLSTLVGESQLPSRKEMREDIACKQKRMAGQFVKSRRHTIQVDFTPYMDELASLIGVELDLKKMFFEDPGLAMKVLFGPNVAYTYRLQGPHKWQGAREAIMSAQERVIKATNMSYRPSFVGNLVESKSRKSAHSSREPDDCPIQILGSDGNVITVPSSILIQAGINIRDSEELTHQQVPV</sequence>
<evidence type="ECO:0000256" key="21">
    <source>
        <dbReference type="ARBA" id="ARBA00047426"/>
    </source>
</evidence>
<evidence type="ECO:0000256" key="31">
    <source>
        <dbReference type="ARBA" id="ARBA00049443"/>
    </source>
</evidence>
<dbReference type="GO" id="GO:0006629">
    <property type="term" value="P:lipid metabolic process"/>
    <property type="evidence" value="ECO:0007669"/>
    <property type="project" value="UniProtKB-KW"/>
</dbReference>
<evidence type="ECO:0000256" key="28">
    <source>
        <dbReference type="ARBA" id="ARBA00048459"/>
    </source>
</evidence>
<comment type="catalytic activity">
    <reaction evidence="32">
        <text>octan-3-one + NADPH + O2 + H(+) = pentyl propanoate + NADP(+) + H2O</text>
        <dbReference type="Rhea" id="RHEA:54840"/>
        <dbReference type="ChEBI" id="CHEBI:15377"/>
        <dbReference type="ChEBI" id="CHEBI:15378"/>
        <dbReference type="ChEBI" id="CHEBI:15379"/>
        <dbReference type="ChEBI" id="CHEBI:57783"/>
        <dbReference type="ChEBI" id="CHEBI:58349"/>
        <dbReference type="ChEBI" id="CHEBI:80946"/>
        <dbReference type="ChEBI" id="CHEBI:87373"/>
    </reaction>
    <physiologicalReaction direction="left-to-right" evidence="32">
        <dbReference type="Rhea" id="RHEA:54841"/>
    </physiologicalReaction>
</comment>
<proteinExistence type="inferred from homology"/>
<comment type="similarity">
    <text evidence="4 33 34">Belongs to the FMO family.</text>
</comment>
<dbReference type="FunFam" id="3.50.50.60:FF:000159">
    <property type="entry name" value="Dimethylaniline monooxygenase [N-oxide-forming]"/>
    <property type="match status" value="1"/>
</dbReference>
<comment type="catalytic activity">
    <reaction evidence="31">
        <text>N,N-dimethylaniline + NADPH + O2 + H(+) = N,N-dimethylaniline N-oxide + NADP(+) + H2O</text>
        <dbReference type="Rhea" id="RHEA:24468"/>
        <dbReference type="ChEBI" id="CHEBI:15377"/>
        <dbReference type="ChEBI" id="CHEBI:15378"/>
        <dbReference type="ChEBI" id="CHEBI:15379"/>
        <dbReference type="ChEBI" id="CHEBI:16269"/>
        <dbReference type="ChEBI" id="CHEBI:17735"/>
        <dbReference type="ChEBI" id="CHEBI:57783"/>
        <dbReference type="ChEBI" id="CHEBI:58349"/>
        <dbReference type="EC" id="1.14.13.8"/>
    </reaction>
    <physiologicalReaction direction="left-to-right" evidence="31">
        <dbReference type="Rhea" id="RHEA:24469"/>
    </physiologicalReaction>
</comment>
<evidence type="ECO:0000256" key="3">
    <source>
        <dbReference type="ARBA" id="ARBA00004524"/>
    </source>
</evidence>
<evidence type="ECO:0000256" key="10">
    <source>
        <dbReference type="ARBA" id="ARBA00022827"/>
    </source>
</evidence>
<evidence type="ECO:0000256" key="7">
    <source>
        <dbReference type="ARBA" id="ARBA00022630"/>
    </source>
</evidence>
<evidence type="ECO:0000256" key="19">
    <source>
        <dbReference type="ARBA" id="ARBA00045957"/>
    </source>
</evidence>
<dbReference type="WBParaSite" id="MBELARI_LOCUS7879">
    <property type="protein sequence ID" value="MBELARI_LOCUS7879"/>
    <property type="gene ID" value="MBELARI_LOCUS7879"/>
</dbReference>
<keyword evidence="12 33" id="KW-0521">NADP</keyword>
<comment type="catalytic activity">
    <reaction evidence="21">
        <text>hexan-3-one + NADPH + O2 + H(+) = propyl propanoate + NADP(+) + H2O</text>
        <dbReference type="Rhea" id="RHEA:54848"/>
        <dbReference type="ChEBI" id="CHEBI:15377"/>
        <dbReference type="ChEBI" id="CHEBI:15378"/>
        <dbReference type="ChEBI" id="CHEBI:15379"/>
        <dbReference type="ChEBI" id="CHEBI:57783"/>
        <dbReference type="ChEBI" id="CHEBI:58349"/>
        <dbReference type="ChEBI" id="CHEBI:89828"/>
        <dbReference type="ChEBI" id="CHEBI:89891"/>
    </reaction>
    <physiologicalReaction direction="left-to-right" evidence="21">
        <dbReference type="Rhea" id="RHEA:54849"/>
    </physiologicalReaction>
</comment>
<keyword evidence="5" id="KW-0488">Methylation</keyword>
<evidence type="ECO:0000256" key="25">
    <source>
        <dbReference type="ARBA" id="ARBA00047977"/>
    </source>
</evidence>
<keyword evidence="9 33" id="KW-0256">Endoplasmic reticulum</keyword>
<comment type="subcellular location">
    <subcellularLocation>
        <location evidence="2">Endoplasmic reticulum membrane</location>
        <topology evidence="2">Single-pass membrane protein</topology>
    </subcellularLocation>
    <subcellularLocation>
        <location evidence="3">Microsome membrane</location>
    </subcellularLocation>
</comment>
<name>A0AAF3FM86_9BILA</name>
<dbReference type="GO" id="GO:0050661">
    <property type="term" value="F:NADP binding"/>
    <property type="evidence" value="ECO:0007669"/>
    <property type="project" value="InterPro"/>
</dbReference>
<evidence type="ECO:0000256" key="6">
    <source>
        <dbReference type="ARBA" id="ARBA00022553"/>
    </source>
</evidence>
<evidence type="ECO:0000256" key="34">
    <source>
        <dbReference type="RuleBase" id="RU361177"/>
    </source>
</evidence>
<dbReference type="InterPro" id="IPR020946">
    <property type="entry name" value="Flavin_mOase-like"/>
</dbReference>
<evidence type="ECO:0000256" key="16">
    <source>
        <dbReference type="ARBA" id="ARBA00023098"/>
    </source>
</evidence>
<evidence type="ECO:0000256" key="13">
    <source>
        <dbReference type="ARBA" id="ARBA00022989"/>
    </source>
</evidence>
<comment type="function">
    <text evidence="19">Broad spectrum monooxygenase that catalyzes the oxygenation of a wide variety of nitrogen- and sulfur-containing compounds including xenobiotics. Catalyzes the S-oxygenation of hypotaurine to produce taurine, an organic osmolyte involved in cell volume regulation as well as a variety of cytoprotective and developmental processes. In vitro, catalyzes the N-oxygenation of trimethylamine (TMA) to produce trimethylamine N-oxide (TMAO) and could therefore participate to the detoxification of this compound that is generated by the action of gut microbiota from dietary precursors such as choline, choline containing compounds, betaine or L-carnitine.</text>
</comment>
<evidence type="ECO:0000256" key="30">
    <source>
        <dbReference type="ARBA" id="ARBA00048990"/>
    </source>
</evidence>
<dbReference type="GO" id="GO:0034899">
    <property type="term" value="F:trimethylamine monooxygenase activity"/>
    <property type="evidence" value="ECO:0007669"/>
    <property type="project" value="UniProtKB-EC"/>
</dbReference>
<evidence type="ECO:0000256" key="11">
    <source>
        <dbReference type="ARBA" id="ARBA00022848"/>
    </source>
</evidence>
<keyword evidence="10 33" id="KW-0274">FAD</keyword>
<comment type="catalytic activity">
    <reaction evidence="23">
        <text>sulcatone + NADPH + O2 + H(+) = 4-methylpent-3-en-1-yl acetate + NADP(+) + H2O</text>
        <dbReference type="Rhea" id="RHEA:54864"/>
        <dbReference type="ChEBI" id="CHEBI:15377"/>
        <dbReference type="ChEBI" id="CHEBI:15378"/>
        <dbReference type="ChEBI" id="CHEBI:15379"/>
        <dbReference type="ChEBI" id="CHEBI:16310"/>
        <dbReference type="ChEBI" id="CHEBI:57783"/>
        <dbReference type="ChEBI" id="CHEBI:58349"/>
        <dbReference type="ChEBI" id="CHEBI:138373"/>
    </reaction>
    <physiologicalReaction direction="left-to-right" evidence="23">
        <dbReference type="Rhea" id="RHEA:54865"/>
    </physiologicalReaction>
</comment>
<keyword evidence="16" id="KW-0443">Lipid metabolism</keyword>
<comment type="catalytic activity">
    <reaction evidence="20">
        <text>hypotaurine + NADH + O2 + H(+) = taurine + NAD(+) + H2O</text>
        <dbReference type="Rhea" id="RHEA:74111"/>
        <dbReference type="ChEBI" id="CHEBI:15377"/>
        <dbReference type="ChEBI" id="CHEBI:15378"/>
        <dbReference type="ChEBI" id="CHEBI:15379"/>
        <dbReference type="ChEBI" id="CHEBI:57540"/>
        <dbReference type="ChEBI" id="CHEBI:57853"/>
        <dbReference type="ChEBI" id="CHEBI:57945"/>
        <dbReference type="ChEBI" id="CHEBI:507393"/>
        <dbReference type="EC" id="1.14.13.8"/>
    </reaction>
    <physiologicalReaction direction="left-to-right" evidence="20">
        <dbReference type="Rhea" id="RHEA:74112"/>
    </physiologicalReaction>
</comment>
<comment type="catalytic activity">
    <reaction evidence="25">
        <text>hexan-3-one + NADPH + O2 + H(+) = ethyl butanoate + NADP(+) + H2O</text>
        <dbReference type="Rhea" id="RHEA:54844"/>
        <dbReference type="ChEBI" id="CHEBI:15377"/>
        <dbReference type="ChEBI" id="CHEBI:15378"/>
        <dbReference type="ChEBI" id="CHEBI:15379"/>
        <dbReference type="ChEBI" id="CHEBI:57783"/>
        <dbReference type="ChEBI" id="CHEBI:58349"/>
        <dbReference type="ChEBI" id="CHEBI:88764"/>
        <dbReference type="ChEBI" id="CHEBI:89891"/>
    </reaction>
    <physiologicalReaction direction="left-to-right" evidence="25">
        <dbReference type="Rhea" id="RHEA:54845"/>
    </physiologicalReaction>
</comment>
<keyword evidence="6" id="KW-0597">Phosphoprotein</keyword>
<comment type="catalytic activity">
    <reaction evidence="30">
        <text>heptan-4-one + NADPH + O2 + H(+) = propyl butanoate + NADP(+) + H2O</text>
        <dbReference type="Rhea" id="RHEA:54852"/>
        <dbReference type="ChEBI" id="CHEBI:15377"/>
        <dbReference type="ChEBI" id="CHEBI:15378"/>
        <dbReference type="ChEBI" id="CHEBI:15379"/>
        <dbReference type="ChEBI" id="CHEBI:57783"/>
        <dbReference type="ChEBI" id="CHEBI:58349"/>
        <dbReference type="ChEBI" id="CHEBI:89484"/>
        <dbReference type="ChEBI" id="CHEBI:89719"/>
    </reaction>
    <physiologicalReaction direction="left-to-right" evidence="30">
        <dbReference type="Rhea" id="RHEA:54853"/>
    </physiologicalReaction>
</comment>
<keyword evidence="11" id="KW-0492">Microsome</keyword>
<evidence type="ECO:0000256" key="33">
    <source>
        <dbReference type="PIRNR" id="PIRNR000332"/>
    </source>
</evidence>
<dbReference type="InterPro" id="IPR050346">
    <property type="entry name" value="FMO-like"/>
</dbReference>
<evidence type="ECO:0000256" key="24">
    <source>
        <dbReference type="ARBA" id="ARBA00047864"/>
    </source>
</evidence>
<dbReference type="InterPro" id="IPR000960">
    <property type="entry name" value="Flavin_mOase"/>
</dbReference>
<protein>
    <recommendedName>
        <fullName evidence="34">Flavin-containing monooxygenase</fullName>
        <ecNumber evidence="34">1.-.-.-</ecNumber>
    </recommendedName>
</protein>
<evidence type="ECO:0000256" key="12">
    <source>
        <dbReference type="ARBA" id="ARBA00022857"/>
    </source>
</evidence>
<evidence type="ECO:0000256" key="5">
    <source>
        <dbReference type="ARBA" id="ARBA00022481"/>
    </source>
</evidence>
<dbReference type="AlphaFoldDB" id="A0AAF3FM86"/>
<evidence type="ECO:0000256" key="20">
    <source>
        <dbReference type="ARBA" id="ARBA00047338"/>
    </source>
</evidence>
<comment type="catalytic activity">
    <reaction evidence="27">
        <text>trimethylamine + NADPH + O2 = trimethylamine N-oxide + NADP(+) + H2O</text>
        <dbReference type="Rhea" id="RHEA:31979"/>
        <dbReference type="ChEBI" id="CHEBI:15377"/>
        <dbReference type="ChEBI" id="CHEBI:15379"/>
        <dbReference type="ChEBI" id="CHEBI:15724"/>
        <dbReference type="ChEBI" id="CHEBI:57783"/>
        <dbReference type="ChEBI" id="CHEBI:58349"/>
        <dbReference type="ChEBI" id="CHEBI:58389"/>
        <dbReference type="EC" id="1.14.13.148"/>
    </reaction>
    <physiologicalReaction direction="left-to-right" evidence="27">
        <dbReference type="Rhea" id="RHEA:31980"/>
    </physiologicalReaction>
</comment>
<evidence type="ECO:0000256" key="32">
    <source>
        <dbReference type="ARBA" id="ARBA00049475"/>
    </source>
</evidence>
<dbReference type="EC" id="1.-.-.-" evidence="34"/>
<dbReference type="InterPro" id="IPR002257">
    <property type="entry name" value="Flavin_mOase_5"/>
</dbReference>
<dbReference type="SUPFAM" id="SSF51905">
    <property type="entry name" value="FAD/NAD(P)-binding domain"/>
    <property type="match status" value="2"/>
</dbReference>
<keyword evidence="35" id="KW-1185">Reference proteome</keyword>
<dbReference type="GO" id="GO:0005789">
    <property type="term" value="C:endoplasmic reticulum membrane"/>
    <property type="evidence" value="ECO:0007669"/>
    <property type="project" value="UniProtKB-SubCell"/>
</dbReference>
<comment type="catalytic activity">
    <reaction evidence="26">
        <text>hypotaurine + NADPH + O2 + H(+) = taurine + NADP(+) + H2O</text>
        <dbReference type="Rhea" id="RHEA:69819"/>
        <dbReference type="ChEBI" id="CHEBI:15377"/>
        <dbReference type="ChEBI" id="CHEBI:15378"/>
        <dbReference type="ChEBI" id="CHEBI:15379"/>
        <dbReference type="ChEBI" id="CHEBI:57783"/>
        <dbReference type="ChEBI" id="CHEBI:57853"/>
        <dbReference type="ChEBI" id="CHEBI:58349"/>
        <dbReference type="ChEBI" id="CHEBI:507393"/>
        <dbReference type="EC" id="1.14.13.8"/>
    </reaction>
    <physiologicalReaction direction="left-to-right" evidence="26">
        <dbReference type="Rhea" id="RHEA:69820"/>
    </physiologicalReaction>
</comment>
<evidence type="ECO:0000256" key="18">
    <source>
        <dbReference type="ARBA" id="ARBA00045722"/>
    </source>
</evidence>
<evidence type="ECO:0000256" key="27">
    <source>
        <dbReference type="ARBA" id="ARBA00048088"/>
    </source>
</evidence>
<comment type="catalytic activity">
    <reaction evidence="22">
        <text>heptan-2-one + NADPH + O2 + H(+) = pentyl acetate + NADP(+) + H2O</text>
        <dbReference type="Rhea" id="RHEA:54836"/>
        <dbReference type="ChEBI" id="CHEBI:5672"/>
        <dbReference type="ChEBI" id="CHEBI:15377"/>
        <dbReference type="ChEBI" id="CHEBI:15378"/>
        <dbReference type="ChEBI" id="CHEBI:15379"/>
        <dbReference type="ChEBI" id="CHEBI:57783"/>
        <dbReference type="ChEBI" id="CHEBI:58349"/>
        <dbReference type="ChEBI" id="CHEBI:87362"/>
    </reaction>
    <physiologicalReaction direction="left-to-right" evidence="22">
        <dbReference type="Rhea" id="RHEA:54837"/>
    </physiologicalReaction>
</comment>
<accession>A0AAF3FM86</accession>
<evidence type="ECO:0000256" key="15">
    <source>
        <dbReference type="ARBA" id="ARBA00023033"/>
    </source>
</evidence>
<dbReference type="Proteomes" id="UP000887575">
    <property type="component" value="Unassembled WGS sequence"/>
</dbReference>
<keyword evidence="17 33" id="KW-0472">Membrane</keyword>
<evidence type="ECO:0000256" key="4">
    <source>
        <dbReference type="ARBA" id="ARBA00009183"/>
    </source>
</evidence>
<organism evidence="35 36">
    <name type="scientific">Mesorhabditis belari</name>
    <dbReference type="NCBI Taxonomy" id="2138241"/>
    <lineage>
        <taxon>Eukaryota</taxon>
        <taxon>Metazoa</taxon>
        <taxon>Ecdysozoa</taxon>
        <taxon>Nematoda</taxon>
        <taxon>Chromadorea</taxon>
        <taxon>Rhabditida</taxon>
        <taxon>Rhabditina</taxon>
        <taxon>Rhabditomorpha</taxon>
        <taxon>Rhabditoidea</taxon>
        <taxon>Rhabditidae</taxon>
        <taxon>Mesorhabditinae</taxon>
        <taxon>Mesorhabditis</taxon>
    </lineage>
</organism>
<dbReference type="Gene3D" id="3.50.50.60">
    <property type="entry name" value="FAD/NAD(P)-binding domain"/>
    <property type="match status" value="2"/>
</dbReference>
<evidence type="ECO:0000256" key="29">
    <source>
        <dbReference type="ARBA" id="ARBA00048989"/>
    </source>
</evidence>
<evidence type="ECO:0000256" key="9">
    <source>
        <dbReference type="ARBA" id="ARBA00022824"/>
    </source>
</evidence>
<comment type="function">
    <text evidence="18">Acts as a Baeyer-Villiger monooxygenase on a broad range of substrates. Catalyzes the insertion of an oxygen atom into a carbon-carbon bond adjacent to a carbonyl, which converts ketones to esters. Active on diverse carbonyl compounds, whereas soft nucleophiles are mostly non- or poorly reactive. In contrast with other forms of FMO it is non- or poorly active on 'classical' substrates such as drugs, pesticides, and dietary components containing soft nucleophilic heteroatoms. Able to oxidize drug molecules bearing a carbonyl group on an aliphatic chain, such as nabumetone and pentoxifylline. Also, in the absence of substrates, shows slow but yet significant NADPH oxidase activity. Acts as a positive modulator of cholesterol biosynthesis as well as glucose homeostasis, promoting metabolic aging via pleiotropic effects.</text>
</comment>
<evidence type="ECO:0000313" key="36">
    <source>
        <dbReference type="WBParaSite" id="MBELARI_LOCUS7879"/>
    </source>
</evidence>
<dbReference type="GO" id="GO:0004499">
    <property type="term" value="F:N,N-dimethylaniline monooxygenase activity"/>
    <property type="evidence" value="ECO:0007669"/>
    <property type="project" value="UniProtKB-UniRule"/>
</dbReference>
<keyword evidence="13" id="KW-1133">Transmembrane helix</keyword>
<dbReference type="InterPro" id="IPR036188">
    <property type="entry name" value="FAD/NAD-bd_sf"/>
</dbReference>
<keyword evidence="8" id="KW-0812">Transmembrane</keyword>
<dbReference type="PRINTS" id="PR00370">
    <property type="entry name" value="FMOXYGENASE"/>
</dbReference>
<evidence type="ECO:0000256" key="14">
    <source>
        <dbReference type="ARBA" id="ARBA00023002"/>
    </source>
</evidence>
<reference evidence="36" key="1">
    <citation type="submission" date="2024-02" db="UniProtKB">
        <authorList>
            <consortium name="WormBaseParasite"/>
        </authorList>
    </citation>
    <scope>IDENTIFICATION</scope>
</reference>
<keyword evidence="7 33" id="KW-0285">Flavoprotein</keyword>
<evidence type="ECO:0000256" key="1">
    <source>
        <dbReference type="ARBA" id="ARBA00001974"/>
    </source>
</evidence>
<dbReference type="PANTHER" id="PTHR23023">
    <property type="entry name" value="DIMETHYLANILINE MONOOXYGENASE"/>
    <property type="match status" value="1"/>
</dbReference>
<evidence type="ECO:0000256" key="26">
    <source>
        <dbReference type="ARBA" id="ARBA00048041"/>
    </source>
</evidence>
<dbReference type="GO" id="GO:0050660">
    <property type="term" value="F:flavin adenine dinucleotide binding"/>
    <property type="evidence" value="ECO:0007669"/>
    <property type="project" value="InterPro"/>
</dbReference>
<comment type="cofactor">
    <cofactor evidence="1 33 34">
        <name>FAD</name>
        <dbReference type="ChEBI" id="CHEBI:57692"/>
    </cofactor>
</comment>
<dbReference type="PRINTS" id="PR01125">
    <property type="entry name" value="FMOXYGENASE5"/>
</dbReference>
<dbReference type="Pfam" id="PF00743">
    <property type="entry name" value="FMO-like"/>
    <property type="match status" value="1"/>
</dbReference>
<comment type="catalytic activity">
    <reaction evidence="28">
        <text>octan-3-one + NADPH + O2 + H(+) = ethyl hexanoate + NADP(+) + H2O</text>
        <dbReference type="Rhea" id="RHEA:54856"/>
        <dbReference type="ChEBI" id="CHEBI:15377"/>
        <dbReference type="ChEBI" id="CHEBI:15378"/>
        <dbReference type="ChEBI" id="CHEBI:15379"/>
        <dbReference type="ChEBI" id="CHEBI:57783"/>
        <dbReference type="ChEBI" id="CHEBI:58349"/>
        <dbReference type="ChEBI" id="CHEBI:80946"/>
        <dbReference type="ChEBI" id="CHEBI:86055"/>
    </reaction>
    <physiologicalReaction direction="left-to-right" evidence="28">
        <dbReference type="Rhea" id="RHEA:54857"/>
    </physiologicalReaction>
</comment>